<evidence type="ECO:0000256" key="7">
    <source>
        <dbReference type="SAM" id="MobiDB-lite"/>
    </source>
</evidence>
<evidence type="ECO:0000313" key="10">
    <source>
        <dbReference type="Proteomes" id="UP000822688"/>
    </source>
</evidence>
<dbReference type="GO" id="GO:0003677">
    <property type="term" value="F:DNA binding"/>
    <property type="evidence" value="ECO:0007669"/>
    <property type="project" value="UniProtKB-KW"/>
</dbReference>
<gene>
    <name evidence="9" type="ORF">KC19_1G187800</name>
</gene>
<dbReference type="SMART" id="SM00380">
    <property type="entry name" value="AP2"/>
    <property type="match status" value="2"/>
</dbReference>
<dbReference type="PANTHER" id="PTHR32467:SF81">
    <property type="entry name" value="OS06G0145700 PROTEIN"/>
    <property type="match status" value="1"/>
</dbReference>
<dbReference type="Gene3D" id="3.30.730.10">
    <property type="entry name" value="AP2/ERF domain"/>
    <property type="match status" value="2"/>
</dbReference>
<keyword evidence="5" id="KW-0539">Nucleus</keyword>
<evidence type="ECO:0000259" key="8">
    <source>
        <dbReference type="PROSITE" id="PS51032"/>
    </source>
</evidence>
<keyword evidence="2" id="KW-0805">Transcription regulation</keyword>
<dbReference type="SUPFAM" id="SSF54171">
    <property type="entry name" value="DNA-binding domain"/>
    <property type="match status" value="2"/>
</dbReference>
<dbReference type="PROSITE" id="PS51032">
    <property type="entry name" value="AP2_ERF"/>
    <property type="match status" value="2"/>
</dbReference>
<evidence type="ECO:0000256" key="3">
    <source>
        <dbReference type="ARBA" id="ARBA00023125"/>
    </source>
</evidence>
<evidence type="ECO:0000313" key="9">
    <source>
        <dbReference type="EMBL" id="KAG0591609.1"/>
    </source>
</evidence>
<keyword evidence="3" id="KW-0238">DNA-binding</keyword>
<comment type="subcellular location">
    <subcellularLocation>
        <location evidence="1">Nucleus</location>
    </subcellularLocation>
</comment>
<dbReference type="InterPro" id="IPR016177">
    <property type="entry name" value="DNA-bd_dom_sf"/>
</dbReference>
<evidence type="ECO:0000256" key="2">
    <source>
        <dbReference type="ARBA" id="ARBA00023015"/>
    </source>
</evidence>
<dbReference type="EMBL" id="CM026421">
    <property type="protein sequence ID" value="KAG0591609.1"/>
    <property type="molecule type" value="Genomic_DNA"/>
</dbReference>
<keyword evidence="4" id="KW-0804">Transcription</keyword>
<dbReference type="Pfam" id="PF00847">
    <property type="entry name" value="AP2"/>
    <property type="match status" value="2"/>
</dbReference>
<feature type="compositionally biased region" description="Basic residues" evidence="7">
    <location>
        <begin position="63"/>
        <end position="74"/>
    </location>
</feature>
<dbReference type="GO" id="GO:0003700">
    <property type="term" value="F:DNA-binding transcription factor activity"/>
    <property type="evidence" value="ECO:0007669"/>
    <property type="project" value="InterPro"/>
</dbReference>
<feature type="compositionally biased region" description="Polar residues" evidence="7">
    <location>
        <begin position="1"/>
        <end position="21"/>
    </location>
</feature>
<feature type="domain" description="AP2/ERF" evidence="8">
    <location>
        <begin position="171"/>
        <end position="229"/>
    </location>
</feature>
<name>A0A8T0J9H5_CERPU</name>
<dbReference type="Proteomes" id="UP000822688">
    <property type="component" value="Chromosome 1"/>
</dbReference>
<feature type="region of interest" description="Disordered" evidence="7">
    <location>
        <begin position="1"/>
        <end position="74"/>
    </location>
</feature>
<proteinExistence type="inferred from homology"/>
<organism evidence="9 10">
    <name type="scientific">Ceratodon purpureus</name>
    <name type="common">Fire moss</name>
    <name type="synonym">Dicranum purpureum</name>
    <dbReference type="NCBI Taxonomy" id="3225"/>
    <lineage>
        <taxon>Eukaryota</taxon>
        <taxon>Viridiplantae</taxon>
        <taxon>Streptophyta</taxon>
        <taxon>Embryophyta</taxon>
        <taxon>Bryophyta</taxon>
        <taxon>Bryophytina</taxon>
        <taxon>Bryopsida</taxon>
        <taxon>Dicranidae</taxon>
        <taxon>Pseudoditrichales</taxon>
        <taxon>Ditrichaceae</taxon>
        <taxon>Ceratodon</taxon>
    </lineage>
</organism>
<keyword evidence="10" id="KW-1185">Reference proteome</keyword>
<dbReference type="InterPro" id="IPR036955">
    <property type="entry name" value="AP2/ERF_dom_sf"/>
</dbReference>
<dbReference type="FunFam" id="3.30.730.10:FF:000004">
    <property type="entry name" value="AP2-like ethylene-responsive transcription factor"/>
    <property type="match status" value="1"/>
</dbReference>
<evidence type="ECO:0000256" key="5">
    <source>
        <dbReference type="ARBA" id="ARBA00023242"/>
    </source>
</evidence>
<evidence type="ECO:0000256" key="6">
    <source>
        <dbReference type="ARBA" id="ARBA00037973"/>
    </source>
</evidence>
<dbReference type="InterPro" id="IPR001471">
    <property type="entry name" value="AP2/ERF_dom"/>
</dbReference>
<feature type="domain" description="AP2/ERF" evidence="8">
    <location>
        <begin position="69"/>
        <end position="135"/>
    </location>
</feature>
<evidence type="ECO:0000256" key="1">
    <source>
        <dbReference type="ARBA" id="ARBA00004123"/>
    </source>
</evidence>
<dbReference type="GO" id="GO:0005634">
    <property type="term" value="C:nucleus"/>
    <property type="evidence" value="ECO:0007669"/>
    <property type="project" value="UniProtKB-SubCell"/>
</dbReference>
<comment type="caution">
    <text evidence="9">The sequence shown here is derived from an EMBL/GenBank/DDBJ whole genome shotgun (WGS) entry which is preliminary data.</text>
</comment>
<dbReference type="PANTHER" id="PTHR32467">
    <property type="entry name" value="AP2-LIKE ETHYLENE-RESPONSIVE TRANSCRIPTION FACTOR"/>
    <property type="match status" value="1"/>
</dbReference>
<dbReference type="AlphaFoldDB" id="A0A8T0J9H5"/>
<dbReference type="CDD" id="cd00018">
    <property type="entry name" value="AP2"/>
    <property type="match status" value="1"/>
</dbReference>
<comment type="similarity">
    <text evidence="6">Belongs to the AP2/ERF transcription factor family. AP2 subfamily.</text>
</comment>
<accession>A0A8T0J9H5</accession>
<sequence length="389" mass="43752">MKSSSSEDGLQTHGNATSLFGNTIPVGRRTPMKRTPRCPPKPSLSSKTSEQRDAMEAAASSSVRKKSSKYKGVTKHRVTQRYEAHLWDKSAYNAKQKKKGRQVYLGAYDEEKAAARAYDLAALKYWGPSTVINFKLEHYIQELKEMEQISKEEYLTTLRRKSNGFSRGISKYRGVARHHHNGRWEARIGRVEGNKYLYLGTFGTQEEAAEAYDRAAIHYRKAAAVTNFELSRYPDLCDLYQNVPAKKGPKNKIIIKNCPKDNQTAEGVGSSSEMKVVENENQTADGGGQISITFTNLSDGGMNLTCPQDSLRFPSDFEMAVVELPKHVPSPTLEARGLNNNVPKKVKQEDFSSVPKNISQPHYFEDLGAEYDDILTCFNVFNDMSYTFD</sequence>
<evidence type="ECO:0000256" key="4">
    <source>
        <dbReference type="ARBA" id="ARBA00023163"/>
    </source>
</evidence>
<protein>
    <recommendedName>
        <fullName evidence="8">AP2/ERF domain-containing protein</fullName>
    </recommendedName>
</protein>
<reference evidence="9" key="1">
    <citation type="submission" date="2020-06" db="EMBL/GenBank/DDBJ databases">
        <title>WGS assembly of Ceratodon purpureus strain R40.</title>
        <authorList>
            <person name="Carey S.B."/>
            <person name="Jenkins J."/>
            <person name="Shu S."/>
            <person name="Lovell J.T."/>
            <person name="Sreedasyam A."/>
            <person name="Maumus F."/>
            <person name="Tiley G.P."/>
            <person name="Fernandez-Pozo N."/>
            <person name="Barry K."/>
            <person name="Chen C."/>
            <person name="Wang M."/>
            <person name="Lipzen A."/>
            <person name="Daum C."/>
            <person name="Saski C.A."/>
            <person name="Payton A.C."/>
            <person name="Mcbreen J.C."/>
            <person name="Conrad R.E."/>
            <person name="Kollar L.M."/>
            <person name="Olsson S."/>
            <person name="Huttunen S."/>
            <person name="Landis J.B."/>
            <person name="Wickett N.J."/>
            <person name="Johnson M.G."/>
            <person name="Rensing S.A."/>
            <person name="Grimwood J."/>
            <person name="Schmutz J."/>
            <person name="Mcdaniel S.F."/>
        </authorList>
    </citation>
    <scope>NUCLEOTIDE SEQUENCE</scope>
    <source>
        <strain evidence="9">R40</strain>
    </source>
</reference>